<dbReference type="InterPro" id="IPR017850">
    <property type="entry name" value="Alkaline_phosphatase_core_sf"/>
</dbReference>
<dbReference type="Proteomes" id="UP000614460">
    <property type="component" value="Unassembled WGS sequence"/>
</dbReference>
<evidence type="ECO:0008006" key="8">
    <source>
        <dbReference type="Google" id="ProtNLM"/>
    </source>
</evidence>
<accession>A0A8H9G1F5</accession>
<feature type="binding site" evidence="3">
    <location>
        <position position="525"/>
    </location>
    <ligand>
        <name>Zn(2+)</name>
        <dbReference type="ChEBI" id="CHEBI:29105"/>
        <label>2</label>
    </ligand>
</feature>
<dbReference type="CDD" id="cd08577">
    <property type="entry name" value="PI-PLCc_GDPD_SF_unchar3"/>
    <property type="match status" value="1"/>
</dbReference>
<keyword evidence="3" id="KW-0460">Magnesium</keyword>
<dbReference type="InterPro" id="IPR001952">
    <property type="entry name" value="Alkaline_phosphatase"/>
</dbReference>
<protein>
    <recommendedName>
        <fullName evidence="8">Alkaline phosphatase</fullName>
    </recommendedName>
</protein>
<dbReference type="GO" id="GO:0008081">
    <property type="term" value="F:phosphoric diester hydrolase activity"/>
    <property type="evidence" value="ECO:0007669"/>
    <property type="project" value="InterPro"/>
</dbReference>
<evidence type="ECO:0000256" key="4">
    <source>
        <dbReference type="RuleBase" id="RU003946"/>
    </source>
</evidence>
<evidence type="ECO:0000256" key="2">
    <source>
        <dbReference type="PIRSR" id="PIRSR601952-1"/>
    </source>
</evidence>
<feature type="binding site" evidence="3">
    <location>
        <position position="564"/>
    </location>
    <ligand>
        <name>Zn(2+)</name>
        <dbReference type="ChEBI" id="CHEBI:29105"/>
        <label>2</label>
    </ligand>
</feature>
<reference evidence="6" key="2">
    <citation type="submission" date="2020-09" db="EMBL/GenBank/DDBJ databases">
        <authorList>
            <person name="Sun Q."/>
            <person name="Zhou Y."/>
        </authorList>
    </citation>
    <scope>NUCLEOTIDE SEQUENCE</scope>
    <source>
        <strain evidence="6">CGMCC 1.15966</strain>
    </source>
</reference>
<dbReference type="SUPFAM" id="SSF53649">
    <property type="entry name" value="Alkaline phosphatase-like"/>
    <property type="match status" value="1"/>
</dbReference>
<dbReference type="InterPro" id="IPR039559">
    <property type="entry name" value="AIM6_PI-PLC-like_dom"/>
</dbReference>
<feature type="binding site" evidence="3">
    <location>
        <position position="299"/>
    </location>
    <ligand>
        <name>Mg(2+)</name>
        <dbReference type="ChEBI" id="CHEBI:18420"/>
    </ligand>
</feature>
<feature type="chain" id="PRO_5034354800" description="Alkaline phosphatase" evidence="5">
    <location>
        <begin position="23"/>
        <end position="627"/>
    </location>
</feature>
<keyword evidence="7" id="KW-1185">Reference proteome</keyword>
<dbReference type="SUPFAM" id="SSF51695">
    <property type="entry name" value="PLC-like phosphodiesterases"/>
    <property type="match status" value="1"/>
</dbReference>
<proteinExistence type="inferred from homology"/>
<evidence type="ECO:0000256" key="1">
    <source>
        <dbReference type="ARBA" id="ARBA00022553"/>
    </source>
</evidence>
<feature type="binding site" evidence="3">
    <location>
        <position position="516"/>
    </location>
    <ligand>
        <name>Mg(2+)</name>
        <dbReference type="ChEBI" id="CHEBI:18420"/>
    </ligand>
</feature>
<reference evidence="6" key="1">
    <citation type="journal article" date="2014" name="Int. J. Syst. Evol. Microbiol.">
        <title>Complete genome sequence of Corynebacterium casei LMG S-19264T (=DSM 44701T), isolated from a smear-ripened cheese.</title>
        <authorList>
            <consortium name="US DOE Joint Genome Institute (JGI-PGF)"/>
            <person name="Walter F."/>
            <person name="Albersmeier A."/>
            <person name="Kalinowski J."/>
            <person name="Ruckert C."/>
        </authorList>
    </citation>
    <scope>NUCLEOTIDE SEQUENCE</scope>
    <source>
        <strain evidence="6">CGMCC 1.15966</strain>
    </source>
</reference>
<dbReference type="Gene3D" id="3.20.20.190">
    <property type="entry name" value="Phosphatidylinositol (PI) phosphodiesterase"/>
    <property type="match status" value="1"/>
</dbReference>
<gene>
    <name evidence="6" type="ORF">GCM10011516_25770</name>
</gene>
<dbReference type="Gene3D" id="3.40.720.10">
    <property type="entry name" value="Alkaline Phosphatase, subunit A"/>
    <property type="match status" value="1"/>
</dbReference>
<dbReference type="Pfam" id="PF00245">
    <property type="entry name" value="Alk_phosphatase"/>
    <property type="match status" value="1"/>
</dbReference>
<evidence type="ECO:0000256" key="5">
    <source>
        <dbReference type="SAM" id="SignalP"/>
    </source>
</evidence>
<comment type="similarity">
    <text evidence="4">Belongs to the alkaline phosphatase family.</text>
</comment>
<keyword evidence="1" id="KW-0597">Phosphoprotein</keyword>
<evidence type="ECO:0000313" key="6">
    <source>
        <dbReference type="EMBL" id="GGE26934.1"/>
    </source>
</evidence>
<feature type="signal peptide" evidence="5">
    <location>
        <begin position="1"/>
        <end position="22"/>
    </location>
</feature>
<dbReference type="EMBL" id="BMKM01000007">
    <property type="protein sequence ID" value="GGE26934.1"/>
    <property type="molecule type" value="Genomic_DNA"/>
</dbReference>
<comment type="cofactor">
    <cofactor evidence="3">
        <name>Mg(2+)</name>
        <dbReference type="ChEBI" id="CHEBI:18420"/>
    </cofactor>
    <text evidence="3">Binds 1 Mg(2+) ion.</text>
</comment>
<feature type="binding site" evidence="3">
    <location>
        <position position="393"/>
    </location>
    <ligand>
        <name>Mg(2+)</name>
        <dbReference type="ChEBI" id="CHEBI:18420"/>
    </ligand>
</feature>
<dbReference type="RefSeq" id="WP_182498706.1">
    <property type="nucleotide sequence ID" value="NZ_BMKM01000007.1"/>
</dbReference>
<dbReference type="PANTHER" id="PTHR11596:SF5">
    <property type="entry name" value="ALKALINE PHOSPHATASE"/>
    <property type="match status" value="1"/>
</dbReference>
<dbReference type="AlphaFoldDB" id="A0A8H9G1F5"/>
<comment type="caution">
    <text evidence="6">The sequence shown here is derived from an EMBL/GenBank/DDBJ whole genome shotgun (WGS) entry which is preliminary data.</text>
</comment>
<name>A0A8H9G1F5_9SPHI</name>
<comment type="cofactor">
    <cofactor evidence="3">
        <name>Zn(2+)</name>
        <dbReference type="ChEBI" id="CHEBI:29105"/>
    </cofactor>
    <text evidence="3">Binds 2 Zn(2+) ions.</text>
</comment>
<dbReference type="PANTHER" id="PTHR11596">
    <property type="entry name" value="ALKALINE PHOSPHATASE"/>
    <property type="match status" value="1"/>
</dbReference>
<sequence>MKKLIYSLSLGIALFSSPIAFAQVKPIAFLPNAHSHNDYTRNNPFNQAYGLGFGSIEVDLFLKDNELFVAHDPEDITKENTFTKLYLQPILDAYKNSLDGYLFPNQGQLQLLIDPKTDGAPILDLLTKILEPHRELFDSKNNPKAVKLIISGNRPKPADFHKYDNIFYFDGTLNEKYNKQELERIGLISASFGSLSKWNGLGRLTDKDLSIVKGKVDSVHSIGKKIRFWAAPDTRTTWFEWQKIGIDFINTDKPFELSEFLIKEPKTTYQEKEAYQPYKIKEKFQAGLKPRNIILLISDGAGLSQLWAAALANRTQLNVLNMPFTGYLITQPTDNYHTDSAAGGSAIATGYKTKNRHIGVDSLGNKVQNIPDRLSSIGMKTAIISNDELIGATPSAFYTHVQERDFSDQIARDILDSKLNLLMAGNSNSFKKNNGELLTDLKKKGFEVHEGLDNLSKSKANQTIIFEEDKVDHKWNKLDKDQSDLKTSYRFIEHALQPSIDYLNKNNNKGFFLMIEGAKIDGGGHSNSTGFSITEYLSFDKLVGQALEYADKNKETLVIVTSDHETGGMIILDADSKNGKVSANFATNDHTGIPVPLLAFGPGAENFQGFKDNTEIAKIIYQLKNLK</sequence>
<feature type="binding site" evidence="3">
    <location>
        <position position="299"/>
    </location>
    <ligand>
        <name>Zn(2+)</name>
        <dbReference type="ChEBI" id="CHEBI:29105"/>
        <label>2</label>
    </ligand>
</feature>
<organism evidence="6 7">
    <name type="scientific">Sphingobacterium cellulitidis</name>
    <dbReference type="NCBI Taxonomy" id="1768011"/>
    <lineage>
        <taxon>Bacteria</taxon>
        <taxon>Pseudomonadati</taxon>
        <taxon>Bacteroidota</taxon>
        <taxon>Sphingobacteriia</taxon>
        <taxon>Sphingobacteriales</taxon>
        <taxon>Sphingobacteriaceae</taxon>
        <taxon>Sphingobacterium</taxon>
    </lineage>
</organism>
<feature type="active site" description="Phosphoserine intermediate" evidence="2">
    <location>
        <position position="340"/>
    </location>
</feature>
<keyword evidence="3" id="KW-0862">Zinc</keyword>
<dbReference type="CDD" id="cd16012">
    <property type="entry name" value="ALP"/>
    <property type="match status" value="1"/>
</dbReference>
<keyword evidence="3" id="KW-0479">Metal-binding</keyword>
<dbReference type="InterPro" id="IPR017946">
    <property type="entry name" value="PLC-like_Pdiesterase_TIM-brl"/>
</dbReference>
<evidence type="ECO:0000256" key="3">
    <source>
        <dbReference type="PIRSR" id="PIRSR601952-2"/>
    </source>
</evidence>
<dbReference type="SMART" id="SM00098">
    <property type="entry name" value="alkPPc"/>
    <property type="match status" value="1"/>
</dbReference>
<evidence type="ECO:0000313" key="7">
    <source>
        <dbReference type="Proteomes" id="UP000614460"/>
    </source>
</evidence>
<feature type="binding site" evidence="3">
    <location>
        <position position="563"/>
    </location>
    <ligand>
        <name>Zn(2+)</name>
        <dbReference type="ChEBI" id="CHEBI:29105"/>
        <label>2</label>
    </ligand>
</feature>
<keyword evidence="5" id="KW-0732">Signal</keyword>
<dbReference type="GO" id="GO:0046872">
    <property type="term" value="F:metal ion binding"/>
    <property type="evidence" value="ECO:0007669"/>
    <property type="project" value="UniProtKB-KW"/>
</dbReference>
<feature type="binding site" evidence="3">
    <location>
        <position position="521"/>
    </location>
    <ligand>
        <name>Zn(2+)</name>
        <dbReference type="ChEBI" id="CHEBI:29105"/>
        <label>2</label>
    </ligand>
</feature>
<dbReference type="GO" id="GO:0006629">
    <property type="term" value="P:lipid metabolic process"/>
    <property type="evidence" value="ECO:0007669"/>
    <property type="project" value="InterPro"/>
</dbReference>
<dbReference type="GO" id="GO:0004035">
    <property type="term" value="F:alkaline phosphatase activity"/>
    <property type="evidence" value="ECO:0007669"/>
    <property type="project" value="TreeGrafter"/>
</dbReference>
<dbReference type="PRINTS" id="PR00113">
    <property type="entry name" value="ALKPHPHTASE"/>
</dbReference>